<dbReference type="RefSeq" id="WP_055096163.1">
    <property type="nucleotide sequence ID" value="NZ_JRLF01000012.1"/>
</dbReference>
<proteinExistence type="predicted"/>
<dbReference type="OrthoDB" id="987125at2"/>
<accession>A0A0Q0XTS2</accession>
<dbReference type="AlphaFoldDB" id="A0A0Q0XTS2"/>
<dbReference type="EMBL" id="JRLF01000012">
    <property type="protein sequence ID" value="KQB39587.1"/>
    <property type="molecule type" value="Genomic_DNA"/>
</dbReference>
<protein>
    <submittedName>
        <fullName evidence="1">Uncharacterized protein</fullName>
    </submittedName>
</protein>
<dbReference type="STRING" id="362413.RC62_1273"/>
<evidence type="ECO:0000313" key="2">
    <source>
        <dbReference type="Proteomes" id="UP000050443"/>
    </source>
</evidence>
<comment type="caution">
    <text evidence="1">The sequence shown here is derived from an EMBL/GenBank/DDBJ whole genome shotgun (WGS) entry which is preliminary data.</text>
</comment>
<gene>
    <name evidence="1" type="ORF">RC62_1273</name>
</gene>
<dbReference type="PATRIC" id="fig|362413.3.peg.1244"/>
<sequence>MAHTFYSYLAFITPDSDAGLIALKNNLDTFYEKSEIENKPEIVLNDHQIDIIFDDEYRFYIAFSQEEYVNEEALEFAQENKMDWNEEVIDKAKLETCYKRFEVWGDDDFDMDYFNDSLFIIEQIEKFNDVIIFAVQ</sequence>
<organism evidence="1 2">
    <name type="scientific">Flavobacterium aquidurense</name>
    <dbReference type="NCBI Taxonomy" id="362413"/>
    <lineage>
        <taxon>Bacteria</taxon>
        <taxon>Pseudomonadati</taxon>
        <taxon>Bacteroidota</taxon>
        <taxon>Flavobacteriia</taxon>
        <taxon>Flavobacteriales</taxon>
        <taxon>Flavobacteriaceae</taxon>
        <taxon>Flavobacterium</taxon>
    </lineage>
</organism>
<name>A0A0Q0XTS2_9FLAO</name>
<evidence type="ECO:0000313" key="1">
    <source>
        <dbReference type="EMBL" id="KQB39587.1"/>
    </source>
</evidence>
<reference evidence="1 2" key="1">
    <citation type="submission" date="2014-09" db="EMBL/GenBank/DDBJ databases">
        <title>Genome sequence of Flavobacterium aquidurense RC62.</title>
        <authorList>
            <person name="Kim J.F."/>
            <person name="Kwak M.-J."/>
        </authorList>
    </citation>
    <scope>NUCLEOTIDE SEQUENCE [LARGE SCALE GENOMIC DNA]</scope>
    <source>
        <strain evidence="1 2">RC62</strain>
    </source>
</reference>
<dbReference type="Proteomes" id="UP000050443">
    <property type="component" value="Unassembled WGS sequence"/>
</dbReference>